<dbReference type="RefSeq" id="WP_066612797.1">
    <property type="nucleotide sequence ID" value="NZ_KQ976354.1"/>
</dbReference>
<evidence type="ECO:0000313" key="2">
    <source>
        <dbReference type="EMBL" id="KYC35734.1"/>
    </source>
</evidence>
<accession>A0A139WTF8</accession>
<dbReference type="GO" id="GO:0003676">
    <property type="term" value="F:nucleic acid binding"/>
    <property type="evidence" value="ECO:0007669"/>
    <property type="project" value="InterPro"/>
</dbReference>
<dbReference type="InterPro" id="IPR027417">
    <property type="entry name" value="P-loop_NTPase"/>
</dbReference>
<evidence type="ECO:0000259" key="1">
    <source>
        <dbReference type="Pfam" id="PF00270"/>
    </source>
</evidence>
<name>A0A139WTF8_9CYAN</name>
<dbReference type="STRING" id="128403.WA1_07990"/>
<dbReference type="Pfam" id="PF00270">
    <property type="entry name" value="DEAD"/>
    <property type="match status" value="1"/>
</dbReference>
<comment type="caution">
    <text evidence="2">The sequence shown here is derived from an EMBL/GenBank/DDBJ whole genome shotgun (WGS) entry which is preliminary data.</text>
</comment>
<evidence type="ECO:0000313" key="3">
    <source>
        <dbReference type="Proteomes" id="UP000076925"/>
    </source>
</evidence>
<keyword evidence="3" id="KW-1185">Reference proteome</keyword>
<dbReference type="OrthoDB" id="366844at2"/>
<gene>
    <name evidence="2" type="ORF">WA1_07990</name>
</gene>
<dbReference type="InterPro" id="IPR011545">
    <property type="entry name" value="DEAD/DEAH_box_helicase_dom"/>
</dbReference>
<dbReference type="GO" id="GO:0005524">
    <property type="term" value="F:ATP binding"/>
    <property type="evidence" value="ECO:0007669"/>
    <property type="project" value="InterPro"/>
</dbReference>
<dbReference type="EMBL" id="ANNX02000051">
    <property type="protein sequence ID" value="KYC35734.1"/>
    <property type="molecule type" value="Genomic_DNA"/>
</dbReference>
<reference evidence="2 3" key="1">
    <citation type="journal article" date="2013" name="Genome Biol. Evol.">
        <title>Genomes of Stigonematalean cyanobacteria (subsection V) and the evolution of oxygenic photosynthesis from prokaryotes to plastids.</title>
        <authorList>
            <person name="Dagan T."/>
            <person name="Roettger M."/>
            <person name="Stucken K."/>
            <person name="Landan G."/>
            <person name="Koch R."/>
            <person name="Major P."/>
            <person name="Gould S.B."/>
            <person name="Goremykin V.V."/>
            <person name="Rippka R."/>
            <person name="Tandeau de Marsac N."/>
            <person name="Gugger M."/>
            <person name="Lockhart P.J."/>
            <person name="Allen J.F."/>
            <person name="Brune I."/>
            <person name="Maus I."/>
            <person name="Puhler A."/>
            <person name="Martin W.F."/>
        </authorList>
    </citation>
    <scope>NUCLEOTIDE SEQUENCE [LARGE SCALE GENOMIC DNA]</scope>
    <source>
        <strain evidence="2 3">PCC 7110</strain>
    </source>
</reference>
<dbReference type="AlphaFoldDB" id="A0A139WTF8"/>
<protein>
    <recommendedName>
        <fullName evidence="1">DEAD/DEAH-box helicase domain-containing protein</fullName>
    </recommendedName>
</protein>
<dbReference type="Proteomes" id="UP000076925">
    <property type="component" value="Unassembled WGS sequence"/>
</dbReference>
<dbReference type="SUPFAM" id="SSF52540">
    <property type="entry name" value="P-loop containing nucleoside triphosphate hydrolases"/>
    <property type="match status" value="1"/>
</dbReference>
<proteinExistence type="predicted"/>
<organism evidence="2 3">
    <name type="scientific">Scytonema hofmannii PCC 7110</name>
    <dbReference type="NCBI Taxonomy" id="128403"/>
    <lineage>
        <taxon>Bacteria</taxon>
        <taxon>Bacillati</taxon>
        <taxon>Cyanobacteriota</taxon>
        <taxon>Cyanophyceae</taxon>
        <taxon>Nostocales</taxon>
        <taxon>Scytonemataceae</taxon>
        <taxon>Scytonema</taxon>
    </lineage>
</organism>
<dbReference type="Gene3D" id="3.40.50.300">
    <property type="entry name" value="P-loop containing nucleotide triphosphate hydrolases"/>
    <property type="match status" value="1"/>
</dbReference>
<sequence>MALKKVSHSHTSAENPEALFRDIKNKQSKGLISHQADILRKYCQPETLNLPDVALQLPTGSGKTVVGLVLGEWRRCRFNEKVVYLCPTVQLVNQVVEQSLTICGIKANAFTGKQIEYSPNIKAEYTNQGQRVSNPIDKRTDLSGNRV</sequence>
<feature type="domain" description="DEAD/DEAH-box helicase" evidence="1">
    <location>
        <begin position="45"/>
        <end position="112"/>
    </location>
</feature>